<keyword evidence="7" id="KW-1185">Reference proteome</keyword>
<dbReference type="PANTHER" id="PTHR45348">
    <property type="entry name" value="HYPOTHETICAL OXIDOREDUCTASE (EUROFUNG)"/>
    <property type="match status" value="1"/>
</dbReference>
<evidence type="ECO:0000313" key="6">
    <source>
        <dbReference type="EMBL" id="KAJ4163174.1"/>
    </source>
</evidence>
<dbReference type="Gene3D" id="3.40.50.720">
    <property type="entry name" value="NAD(P)-binding Rossmann-like Domain"/>
    <property type="match status" value="1"/>
</dbReference>
<organism evidence="6 7">
    <name type="scientific">Akanthomyces muscarius</name>
    <name type="common">Entomopathogenic fungus</name>
    <name type="synonym">Lecanicillium muscarium</name>
    <dbReference type="NCBI Taxonomy" id="2231603"/>
    <lineage>
        <taxon>Eukaryota</taxon>
        <taxon>Fungi</taxon>
        <taxon>Dikarya</taxon>
        <taxon>Ascomycota</taxon>
        <taxon>Pezizomycotina</taxon>
        <taxon>Sordariomycetes</taxon>
        <taxon>Hypocreomycetidae</taxon>
        <taxon>Hypocreales</taxon>
        <taxon>Cordycipitaceae</taxon>
        <taxon>Akanthomyces</taxon>
    </lineage>
</organism>
<comment type="caution">
    <text evidence="6">The sequence shown here is derived from an EMBL/GenBank/DDBJ whole genome shotgun (WGS) entry which is preliminary data.</text>
</comment>
<evidence type="ECO:0000256" key="4">
    <source>
        <dbReference type="ARBA" id="ARBA00023002"/>
    </source>
</evidence>
<dbReference type="GO" id="GO:0016651">
    <property type="term" value="F:oxidoreductase activity, acting on NAD(P)H"/>
    <property type="evidence" value="ECO:0007669"/>
    <property type="project" value="InterPro"/>
</dbReference>
<reference evidence="6" key="1">
    <citation type="journal article" date="2023" name="Access Microbiol">
        <title>De-novo genome assembly for Akanthomyces muscarius, a biocontrol agent of insect agricultural pests.</title>
        <authorList>
            <person name="Erdos Z."/>
            <person name="Studholme D.J."/>
            <person name="Raymond B."/>
            <person name="Sharma M."/>
        </authorList>
    </citation>
    <scope>NUCLEOTIDE SEQUENCE</scope>
    <source>
        <strain evidence="6">Ve6</strain>
    </source>
</reference>
<dbReference type="AlphaFoldDB" id="A0A9W8QMQ5"/>
<evidence type="ECO:0000313" key="7">
    <source>
        <dbReference type="Proteomes" id="UP001144673"/>
    </source>
</evidence>
<comment type="similarity">
    <text evidence="2">Belongs to the zinc-containing alcohol dehydrogenase family.</text>
</comment>
<dbReference type="KEGG" id="amus:LMH87_004918"/>
<dbReference type="RefSeq" id="XP_056058089.1">
    <property type="nucleotide sequence ID" value="XM_056202545.1"/>
</dbReference>
<dbReference type="Pfam" id="PF00107">
    <property type="entry name" value="ADH_zinc_N"/>
    <property type="match status" value="1"/>
</dbReference>
<accession>A0A9W8QMQ5</accession>
<dbReference type="CDD" id="cd08249">
    <property type="entry name" value="enoyl_reductase_like"/>
    <property type="match status" value="1"/>
</dbReference>
<evidence type="ECO:0000256" key="1">
    <source>
        <dbReference type="ARBA" id="ARBA00005179"/>
    </source>
</evidence>
<dbReference type="Pfam" id="PF08240">
    <property type="entry name" value="ADH_N"/>
    <property type="match status" value="1"/>
</dbReference>
<dbReference type="SUPFAM" id="SSF51735">
    <property type="entry name" value="NAD(P)-binding Rossmann-fold domains"/>
    <property type="match status" value="1"/>
</dbReference>
<dbReference type="GeneID" id="80892077"/>
<name>A0A9W8QMQ5_AKAMU</name>
<proteinExistence type="inferred from homology"/>
<comment type="pathway">
    <text evidence="1">Secondary metabolite biosynthesis.</text>
</comment>
<protein>
    <recommendedName>
        <fullName evidence="5">Enoyl reductase (ER) domain-containing protein</fullName>
    </recommendedName>
</protein>
<dbReference type="InterPro" id="IPR047122">
    <property type="entry name" value="Trans-enoyl_RdTase-like"/>
</dbReference>
<dbReference type="InterPro" id="IPR013149">
    <property type="entry name" value="ADH-like_C"/>
</dbReference>
<dbReference type="InterPro" id="IPR013154">
    <property type="entry name" value="ADH-like_N"/>
</dbReference>
<dbReference type="InterPro" id="IPR020843">
    <property type="entry name" value="ER"/>
</dbReference>
<dbReference type="EMBL" id="JAJHUN010000001">
    <property type="protein sequence ID" value="KAJ4163174.1"/>
    <property type="molecule type" value="Genomic_DNA"/>
</dbReference>
<evidence type="ECO:0000256" key="3">
    <source>
        <dbReference type="ARBA" id="ARBA00022857"/>
    </source>
</evidence>
<dbReference type="Gene3D" id="3.90.180.10">
    <property type="entry name" value="Medium-chain alcohol dehydrogenases, catalytic domain"/>
    <property type="match status" value="1"/>
</dbReference>
<evidence type="ECO:0000256" key="2">
    <source>
        <dbReference type="ARBA" id="ARBA00008072"/>
    </source>
</evidence>
<dbReference type="Proteomes" id="UP001144673">
    <property type="component" value="Chromosome 1"/>
</dbReference>
<gene>
    <name evidence="6" type="ORF">LMH87_004918</name>
</gene>
<keyword evidence="4" id="KW-0560">Oxidoreductase</keyword>
<feature type="domain" description="Enoyl reductase (ER)" evidence="5">
    <location>
        <begin position="22"/>
        <end position="363"/>
    </location>
</feature>
<keyword evidence="3" id="KW-0521">NADP</keyword>
<dbReference type="SUPFAM" id="SSF50129">
    <property type="entry name" value="GroES-like"/>
    <property type="match status" value="1"/>
</dbReference>
<dbReference type="SMART" id="SM00829">
    <property type="entry name" value="PKS_ER"/>
    <property type="match status" value="1"/>
</dbReference>
<evidence type="ECO:0000259" key="5">
    <source>
        <dbReference type="SMART" id="SM00829"/>
    </source>
</evidence>
<dbReference type="InterPro" id="IPR011032">
    <property type="entry name" value="GroES-like_sf"/>
</dbReference>
<sequence>MTALSQSRLPTTHSAIKVESQGQVTVAESEPLPTLGPLDVLVHNVCVGLNPYDSKSVDMSPSQGATIGGDFAGEIVALGADVPSGRFTIGQRVFGCVFGNNPDRRDNGAFSEYVAAPADFVVRIPDGMSFQQAATLGIGLATTGMALFKNLELPMPNAQNAGQAKSANKKPVTVLVYGGGTATAALAIQVLRRSGFKPVTTCSPHNFDHVKELGAEEAFNYKSPTCGSEIKEYTKDKLGFVLDCITTSDSMKACYEAIGSKGGRYVSLDPFPLHGHTRRSVQPDWLFLFTQFGEAVNWQRPYNFDVRPRDKGVATRWYRVAEQMLLKGDITPHHHQEQEGGLAAVIDGMDAVRKGEVSGYKLVYPIRNAA</sequence>
<dbReference type="PANTHER" id="PTHR45348:SF6">
    <property type="entry name" value="TRANS-ENOYL REDUCTASE APDC"/>
    <property type="match status" value="1"/>
</dbReference>
<dbReference type="InterPro" id="IPR036291">
    <property type="entry name" value="NAD(P)-bd_dom_sf"/>
</dbReference>